<feature type="compositionally biased region" description="Basic and acidic residues" evidence="1">
    <location>
        <begin position="9"/>
        <end position="20"/>
    </location>
</feature>
<evidence type="ECO:0000256" key="1">
    <source>
        <dbReference type="SAM" id="MobiDB-lite"/>
    </source>
</evidence>
<evidence type="ECO:0000313" key="3">
    <source>
        <dbReference type="EMBL" id="CAA9289069.1"/>
    </source>
</evidence>
<organism evidence="3">
    <name type="scientific">uncultured Craurococcus sp</name>
    <dbReference type="NCBI Taxonomy" id="1135998"/>
    <lineage>
        <taxon>Bacteria</taxon>
        <taxon>Pseudomonadati</taxon>
        <taxon>Pseudomonadota</taxon>
        <taxon>Alphaproteobacteria</taxon>
        <taxon>Acetobacterales</taxon>
        <taxon>Acetobacteraceae</taxon>
        <taxon>Craurococcus</taxon>
        <taxon>environmental samples</taxon>
    </lineage>
</organism>
<accession>A0A6J4JW11</accession>
<gene>
    <name evidence="3" type="ORF">AVDCRST_MAG27-4547</name>
</gene>
<reference evidence="3" key="1">
    <citation type="submission" date="2020-02" db="EMBL/GenBank/DDBJ databases">
        <authorList>
            <person name="Meier V. D."/>
        </authorList>
    </citation>
    <scope>NUCLEOTIDE SEQUENCE</scope>
    <source>
        <strain evidence="3">AVDCRST_MAG27</strain>
    </source>
</reference>
<keyword evidence="2" id="KW-0812">Transmembrane</keyword>
<feature type="region of interest" description="Disordered" evidence="1">
    <location>
        <begin position="1"/>
        <end position="20"/>
    </location>
</feature>
<sequence length="47" mass="5219">MPNANMARPRRDPAPREPEQSRLSQLISGLVLLAVMLLLFVLSGFRG</sequence>
<protein>
    <submittedName>
        <fullName evidence="3">Uncharacterized protein</fullName>
    </submittedName>
</protein>
<keyword evidence="2" id="KW-1133">Transmembrane helix</keyword>
<keyword evidence="2" id="KW-0472">Membrane</keyword>
<proteinExistence type="predicted"/>
<dbReference type="AlphaFoldDB" id="A0A6J4JW11"/>
<dbReference type="EMBL" id="CADCTD010000188">
    <property type="protein sequence ID" value="CAA9289069.1"/>
    <property type="molecule type" value="Genomic_DNA"/>
</dbReference>
<feature type="transmembrane region" description="Helical" evidence="2">
    <location>
        <begin position="26"/>
        <end position="45"/>
    </location>
</feature>
<name>A0A6J4JW11_9PROT</name>
<evidence type="ECO:0000256" key="2">
    <source>
        <dbReference type="SAM" id="Phobius"/>
    </source>
</evidence>